<feature type="transmembrane region" description="Helical" evidence="8">
    <location>
        <begin position="146"/>
        <end position="167"/>
    </location>
</feature>
<evidence type="ECO:0000256" key="2">
    <source>
        <dbReference type="ARBA" id="ARBA00008929"/>
    </source>
</evidence>
<organism evidence="9 12">
    <name type="scientific">Natronoglomus mannanivorans</name>
    <dbReference type="NCBI Taxonomy" id="2979990"/>
    <lineage>
        <taxon>Archaea</taxon>
        <taxon>Methanobacteriati</taxon>
        <taxon>Methanobacteriota</taxon>
        <taxon>Stenosarchaea group</taxon>
        <taxon>Halobacteria</taxon>
        <taxon>Halobacteriales</taxon>
        <taxon>Natrialbaceae</taxon>
        <taxon>Natronoglomus</taxon>
    </lineage>
</organism>
<dbReference type="PANTHER" id="PTHR43044">
    <property type="match status" value="1"/>
</dbReference>
<dbReference type="EMBL" id="JAOPKA010000012">
    <property type="protein sequence ID" value="MCU4743111.1"/>
    <property type="molecule type" value="Genomic_DNA"/>
</dbReference>
<feature type="transmembrane region" description="Helical" evidence="8">
    <location>
        <begin position="104"/>
        <end position="126"/>
    </location>
</feature>
<feature type="transmembrane region" description="Helical" evidence="8">
    <location>
        <begin position="396"/>
        <end position="420"/>
    </location>
</feature>
<evidence type="ECO:0000313" key="11">
    <source>
        <dbReference type="Proteomes" id="UP001320972"/>
    </source>
</evidence>
<dbReference type="EMBL" id="JAOPKB010000008">
    <property type="protein sequence ID" value="MCU4973904.1"/>
    <property type="molecule type" value="Genomic_DNA"/>
</dbReference>
<comment type="similarity">
    <text evidence="2">Belongs to the NrfD family.</text>
</comment>
<gene>
    <name evidence="9" type="primary">nrfD</name>
    <name evidence="10" type="ORF">OB955_14290</name>
    <name evidence="9" type="ORF">OB960_17125</name>
</gene>
<sequence>MSTDTDTPSEADILRPIRSTSKAYYALLAVVSVAIGLFLVGWGLQLRDGMIVTNLADWGSGGGVTWGLYIGAFIWWVGIAHGGIILSAAVRLLGMDRYKPVARLAELLTIAGLTAAGLYIIIHVGRPDRIVTSILLNYNETIHTSPLVWDVTVITLYFVMTATYLGLTLRYDITRLRDQLPDRFEPLYRLMTIGYTEKEDEVVERMVWWLALGIIILAPLLLHGGVIPWLFALIPSMPGWFGAIQGPQFLTIALTSAIGGVLIISYAFRKAYGWDHIITDDVFRGLLLWLGFFSLLFLWLQLQQIMSGVFAAPIDQTYATDAKLSHPVYWIAMGLVATTLAYIFAQTLRPSLFSLRRSVLAGGLILTATLLEKIFFVVEGLMYPTFGLYDAVPGSYFPSVIEMISIVGTIGIVTLFFMVVAKVVPVVELHAIEEHGDHDHEGDGEREYEFDDATEEPTDDHTTEANPEVNA</sequence>
<proteinExistence type="inferred from homology"/>
<keyword evidence="6 8" id="KW-0472">Membrane</keyword>
<dbReference type="Pfam" id="PF03916">
    <property type="entry name" value="NrfD"/>
    <property type="match status" value="1"/>
</dbReference>
<dbReference type="GO" id="GO:0005886">
    <property type="term" value="C:plasma membrane"/>
    <property type="evidence" value="ECO:0007669"/>
    <property type="project" value="UniProtKB-SubCell"/>
</dbReference>
<feature type="transmembrane region" description="Helical" evidence="8">
    <location>
        <begin position="328"/>
        <end position="345"/>
    </location>
</feature>
<reference evidence="9 11" key="1">
    <citation type="submission" date="2022-09" db="EMBL/GenBank/DDBJ databases">
        <title>Enrichment on poylsaccharides allowed isolation of novel metabolic and taxonomic groups of Haloarchaea.</title>
        <authorList>
            <person name="Sorokin D.Y."/>
            <person name="Elcheninov A.G."/>
            <person name="Khizhniak T.V."/>
            <person name="Kolganova T.V."/>
            <person name="Kublanov I.V."/>
        </authorList>
    </citation>
    <scope>NUCLEOTIDE SEQUENCE</scope>
    <source>
        <strain evidence="10 11">AArc-m2/3/4</strain>
        <strain evidence="9">AArc-xg1-1</strain>
    </source>
</reference>
<keyword evidence="3" id="KW-1003">Cell membrane</keyword>
<evidence type="ECO:0000313" key="12">
    <source>
        <dbReference type="Proteomes" id="UP001321018"/>
    </source>
</evidence>
<feature type="compositionally biased region" description="Basic and acidic residues" evidence="7">
    <location>
        <begin position="435"/>
        <end position="447"/>
    </location>
</feature>
<accession>A0AAP2Z0R7</accession>
<keyword evidence="11" id="KW-1185">Reference proteome</keyword>
<feature type="transmembrane region" description="Helical" evidence="8">
    <location>
        <begin position="357"/>
        <end position="376"/>
    </location>
</feature>
<dbReference type="AlphaFoldDB" id="A0AAP2Z0R7"/>
<evidence type="ECO:0000256" key="6">
    <source>
        <dbReference type="ARBA" id="ARBA00023136"/>
    </source>
</evidence>
<dbReference type="PANTHER" id="PTHR43044:SF2">
    <property type="entry name" value="POLYSULPHIDE REDUCTASE NRFD"/>
    <property type="match status" value="1"/>
</dbReference>
<keyword evidence="5 8" id="KW-1133">Transmembrane helix</keyword>
<evidence type="ECO:0000313" key="10">
    <source>
        <dbReference type="EMBL" id="MCU4973904.1"/>
    </source>
</evidence>
<feature type="transmembrane region" description="Helical" evidence="8">
    <location>
        <begin position="23"/>
        <end position="46"/>
    </location>
</feature>
<feature type="transmembrane region" description="Helical" evidence="8">
    <location>
        <begin position="66"/>
        <end position="92"/>
    </location>
</feature>
<evidence type="ECO:0000256" key="4">
    <source>
        <dbReference type="ARBA" id="ARBA00022692"/>
    </source>
</evidence>
<feature type="transmembrane region" description="Helical" evidence="8">
    <location>
        <begin position="207"/>
        <end position="229"/>
    </location>
</feature>
<evidence type="ECO:0000256" key="3">
    <source>
        <dbReference type="ARBA" id="ARBA00022475"/>
    </source>
</evidence>
<dbReference type="InterPro" id="IPR005614">
    <property type="entry name" value="NrfD-like"/>
</dbReference>
<keyword evidence="4 8" id="KW-0812">Transmembrane</keyword>
<evidence type="ECO:0000256" key="7">
    <source>
        <dbReference type="SAM" id="MobiDB-lite"/>
    </source>
</evidence>
<feature type="transmembrane region" description="Helical" evidence="8">
    <location>
        <begin position="281"/>
        <end position="300"/>
    </location>
</feature>
<protein>
    <submittedName>
        <fullName evidence="9">Polysulfide reductase NrfD</fullName>
    </submittedName>
</protein>
<evidence type="ECO:0000313" key="9">
    <source>
        <dbReference type="EMBL" id="MCU4743111.1"/>
    </source>
</evidence>
<comment type="caution">
    <text evidence="9">The sequence shown here is derived from an EMBL/GenBank/DDBJ whole genome shotgun (WGS) entry which is preliminary data.</text>
</comment>
<feature type="compositionally biased region" description="Acidic residues" evidence="7">
    <location>
        <begin position="448"/>
        <end position="458"/>
    </location>
</feature>
<feature type="transmembrane region" description="Helical" evidence="8">
    <location>
        <begin position="249"/>
        <end position="269"/>
    </location>
</feature>
<evidence type="ECO:0000256" key="8">
    <source>
        <dbReference type="SAM" id="Phobius"/>
    </source>
</evidence>
<dbReference type="RefSeq" id="WP_338004929.1">
    <property type="nucleotide sequence ID" value="NZ_JAOPKA010000012.1"/>
</dbReference>
<dbReference type="Proteomes" id="UP001321018">
    <property type="component" value="Unassembled WGS sequence"/>
</dbReference>
<evidence type="ECO:0000256" key="5">
    <source>
        <dbReference type="ARBA" id="ARBA00022989"/>
    </source>
</evidence>
<feature type="region of interest" description="Disordered" evidence="7">
    <location>
        <begin position="435"/>
        <end position="471"/>
    </location>
</feature>
<evidence type="ECO:0000256" key="1">
    <source>
        <dbReference type="ARBA" id="ARBA00004651"/>
    </source>
</evidence>
<name>A0AAP2Z0R7_9EURY</name>
<comment type="subcellular location">
    <subcellularLocation>
        <location evidence="1">Cell membrane</location>
        <topology evidence="1">Multi-pass membrane protein</topology>
    </subcellularLocation>
</comment>
<dbReference type="Proteomes" id="UP001320972">
    <property type="component" value="Unassembled WGS sequence"/>
</dbReference>